<protein>
    <submittedName>
        <fullName evidence="1">DNA-directed RNA polymerase II subunit</fullName>
    </submittedName>
</protein>
<sequence length="84" mass="10018">MEDKVVEMTDEVANKLIENIQKSIDKENNTEVKIWHDPNTDMLKIETENYSFYQNVWDFSINDVIELLQSLGHSTFLKEFNYDE</sequence>
<dbReference type="GO" id="GO:0000428">
    <property type="term" value="C:DNA-directed RNA polymerase complex"/>
    <property type="evidence" value="ECO:0007669"/>
    <property type="project" value="UniProtKB-KW"/>
</dbReference>
<keyword evidence="1" id="KW-0240">DNA-directed RNA polymerase</keyword>
<keyword evidence="1" id="KW-0804">Transcription</keyword>
<organism evidence="1">
    <name type="scientific">Myoviridae sp. ctCo31</name>
    <dbReference type="NCBI Taxonomy" id="2825053"/>
    <lineage>
        <taxon>Viruses</taxon>
        <taxon>Duplodnaviria</taxon>
        <taxon>Heunggongvirae</taxon>
        <taxon>Uroviricota</taxon>
        <taxon>Caudoviricetes</taxon>
    </lineage>
</organism>
<proteinExistence type="predicted"/>
<accession>A0A8S5UMH7</accession>
<reference evidence="1" key="1">
    <citation type="journal article" date="2021" name="Proc. Natl. Acad. Sci. U.S.A.">
        <title>A Catalog of Tens of Thousands of Viruses from Human Metagenomes Reveals Hidden Associations with Chronic Diseases.</title>
        <authorList>
            <person name="Tisza M.J."/>
            <person name="Buck C.B."/>
        </authorList>
    </citation>
    <scope>NUCLEOTIDE SEQUENCE</scope>
    <source>
        <strain evidence="1">CtCo31</strain>
    </source>
</reference>
<evidence type="ECO:0000313" key="1">
    <source>
        <dbReference type="EMBL" id="DAF95688.1"/>
    </source>
</evidence>
<dbReference type="EMBL" id="BK016109">
    <property type="protein sequence ID" value="DAF95688.1"/>
    <property type="molecule type" value="Genomic_DNA"/>
</dbReference>
<name>A0A8S5UMH7_9CAUD</name>